<comment type="caution">
    <text evidence="1">The sequence shown here is derived from an EMBL/GenBank/DDBJ whole genome shotgun (WGS) entry which is preliminary data.</text>
</comment>
<proteinExistence type="predicted"/>
<gene>
    <name evidence="1" type="ORF">ENO34_03960</name>
</gene>
<protein>
    <submittedName>
        <fullName evidence="1">Uncharacterized protein</fullName>
    </submittedName>
</protein>
<sequence length="209" mass="24814">MMHQAMRRESNIVEDLYDLFLVDPFPSVIDLEKYIKYPILKNKFKNGENFGEISCPKCGTPIGFTDTILEIQSIFKDYSHYSLKSMVYEFANKFSEADVIIILGYSFPSDDIKDLLFLKAFKDIRDNIEKRHQKIYVVNYHDEYKKGKTWMTLKEAKENFKYHNDEHIHMLIQNLEKLFYEDSVFLSFKGVPNIFINNEDDIDIDIFNV</sequence>
<evidence type="ECO:0000313" key="1">
    <source>
        <dbReference type="EMBL" id="HEV09536.1"/>
    </source>
</evidence>
<accession>A0A831YD04</accession>
<reference evidence="1" key="1">
    <citation type="journal article" date="2020" name="mSystems">
        <title>Genome- and Community-Level Interaction Insights into Carbon Utilization and Element Cycling Functions of Hydrothermarchaeota in Hydrothermal Sediment.</title>
        <authorList>
            <person name="Zhou Z."/>
            <person name="Liu Y."/>
            <person name="Xu W."/>
            <person name="Pan J."/>
            <person name="Luo Z.H."/>
            <person name="Li M."/>
        </authorList>
    </citation>
    <scope>NUCLEOTIDE SEQUENCE [LARGE SCALE GENOMIC DNA]</scope>
    <source>
        <strain evidence="1">SpSt-1257</strain>
    </source>
</reference>
<dbReference type="Proteomes" id="UP000885621">
    <property type="component" value="Unassembled WGS sequence"/>
</dbReference>
<dbReference type="EMBL" id="DSFC01000229">
    <property type="protein sequence ID" value="HEV09536.1"/>
    <property type="molecule type" value="Genomic_DNA"/>
</dbReference>
<name>A0A831YD04_9AQUI</name>
<dbReference type="AlphaFoldDB" id="A0A831YD04"/>
<organism evidence="1">
    <name type="scientific">Sulfurihydrogenibium azorense</name>
    <dbReference type="NCBI Taxonomy" id="309806"/>
    <lineage>
        <taxon>Bacteria</taxon>
        <taxon>Pseudomonadati</taxon>
        <taxon>Aquificota</taxon>
        <taxon>Aquificia</taxon>
        <taxon>Aquificales</taxon>
        <taxon>Hydrogenothermaceae</taxon>
        <taxon>Sulfurihydrogenibium</taxon>
    </lineage>
</organism>